<evidence type="ECO:0000313" key="2">
    <source>
        <dbReference type="WBParaSite" id="nRc.2.0.1.t41377-RA"/>
    </source>
</evidence>
<evidence type="ECO:0000313" key="1">
    <source>
        <dbReference type="Proteomes" id="UP000887565"/>
    </source>
</evidence>
<sequence>MYFNSILSISQNYTNGGPEAGSIFAQLTADGSCHDNFQSIVRAASVALVDGTVGDTGRGSLPNNQRLMYSKFSVLTALGQIKTFFKFGHLLSAQTARPSVNQIATNDQKTGFRLGVVGNDHYVKFYLTCINQNGPLHLLSSAWVKPLIWHLVALPDKKILAGPTLDLLDSDISDDVLEPGVCVHFSICCAVAANFLDFFVSDLDFIRSTVKTEVKIKRKSPLGPFLDIFP</sequence>
<keyword evidence="1" id="KW-1185">Reference proteome</keyword>
<reference evidence="2" key="1">
    <citation type="submission" date="2022-11" db="UniProtKB">
        <authorList>
            <consortium name="WormBaseParasite"/>
        </authorList>
    </citation>
    <scope>IDENTIFICATION</scope>
</reference>
<accession>A0A915KRI8</accession>
<name>A0A915KRI8_ROMCU</name>
<proteinExistence type="predicted"/>
<protein>
    <submittedName>
        <fullName evidence="2">Uncharacterized protein</fullName>
    </submittedName>
</protein>
<dbReference type="WBParaSite" id="nRc.2.0.1.t41377-RA">
    <property type="protein sequence ID" value="nRc.2.0.1.t41377-RA"/>
    <property type="gene ID" value="nRc.2.0.1.g41377"/>
</dbReference>
<organism evidence="1 2">
    <name type="scientific">Romanomermis culicivorax</name>
    <name type="common">Nematode worm</name>
    <dbReference type="NCBI Taxonomy" id="13658"/>
    <lineage>
        <taxon>Eukaryota</taxon>
        <taxon>Metazoa</taxon>
        <taxon>Ecdysozoa</taxon>
        <taxon>Nematoda</taxon>
        <taxon>Enoplea</taxon>
        <taxon>Dorylaimia</taxon>
        <taxon>Mermithida</taxon>
        <taxon>Mermithoidea</taxon>
        <taxon>Mermithidae</taxon>
        <taxon>Romanomermis</taxon>
    </lineage>
</organism>
<dbReference type="Proteomes" id="UP000887565">
    <property type="component" value="Unplaced"/>
</dbReference>
<dbReference type="AlphaFoldDB" id="A0A915KRI8"/>